<dbReference type="InterPro" id="IPR036928">
    <property type="entry name" value="AS_sf"/>
</dbReference>
<dbReference type="NCBIfam" id="NF005565">
    <property type="entry name" value="PRK07235.1"/>
    <property type="match status" value="1"/>
</dbReference>
<keyword evidence="3" id="KW-1185">Reference proteome</keyword>
<protein>
    <submittedName>
        <fullName evidence="2">Amidase</fullName>
    </submittedName>
</protein>
<evidence type="ECO:0000313" key="3">
    <source>
        <dbReference type="Proteomes" id="UP000295341"/>
    </source>
</evidence>
<reference evidence="2 3" key="1">
    <citation type="submission" date="2019-03" db="EMBL/GenBank/DDBJ databases">
        <title>Genomic Encyclopedia of Type Strains, Phase IV (KMG-IV): sequencing the most valuable type-strain genomes for metagenomic binning, comparative biology and taxonomic classification.</title>
        <authorList>
            <person name="Goeker M."/>
        </authorList>
    </citation>
    <scope>NUCLEOTIDE SEQUENCE [LARGE SCALE GENOMIC DNA]</scope>
    <source>
        <strain evidence="2 3">DSM 26377</strain>
    </source>
</reference>
<name>A0A4R7P5M1_9GAMM</name>
<dbReference type="Pfam" id="PF01425">
    <property type="entry name" value="Amidase"/>
    <property type="match status" value="1"/>
</dbReference>
<dbReference type="InterPro" id="IPR020556">
    <property type="entry name" value="Amidase_CS"/>
</dbReference>
<dbReference type="SUPFAM" id="SSF75304">
    <property type="entry name" value="Amidase signature (AS) enzymes"/>
    <property type="match status" value="1"/>
</dbReference>
<evidence type="ECO:0000259" key="1">
    <source>
        <dbReference type="Pfam" id="PF01425"/>
    </source>
</evidence>
<accession>A0A4R7P5M1</accession>
<dbReference type="AlphaFoldDB" id="A0A4R7P5M1"/>
<feature type="domain" description="Amidase" evidence="1">
    <location>
        <begin position="84"/>
        <end position="492"/>
    </location>
</feature>
<sequence length="508" mass="53894">MLCVQTMKKPTASEILAIAASLKIQVTPEQLEQYLAVMEGSTAGYQLLESLGDELPLVRYPRTPGYQPPAAENPHNAWYYRTTIHGAAQGRLKGKTFAVKDNVCVAGVPMMNGASTLQGYVPDVDATVVTRILDAGGTILGKSHCEYLCFSGGSHTSALGPVINARKAGHMSGGSSSGSATLVASGVVDMAIGGDQGGSIRIPSAFSGTVGMKGTHGLVPYTGAMPIEATIDHLGPITSNVADSALLLEVLAGGDDLDPRQGGVRTQAYTAALGQGVKGLRIGVLREGFGHALSEEDVDAAVRAAASLYQGIGAEVEEISIPLHLAAPAIWSAIAHEGGTVQMLHGNGFGFNWKGLYVPSLMQAHDAWRTRADDFSDSVKATLLFGQYVLDKYRGQHYARAQNLSRRLQRVYDEALSRVDVLLMPTVPMKARRIPAPDAGIAEVCARAFESIPNTAPFNVTGHPAISIPCAVRDDLPIGLMLVGKHWEECTLYRAAHAFEQAVDWQRA</sequence>
<gene>
    <name evidence="2" type="ORF">DFR24_3127</name>
</gene>
<dbReference type="GO" id="GO:0003824">
    <property type="term" value="F:catalytic activity"/>
    <property type="evidence" value="ECO:0007669"/>
    <property type="project" value="InterPro"/>
</dbReference>
<dbReference type="EMBL" id="SOBT01000009">
    <property type="protein sequence ID" value="TDU28752.1"/>
    <property type="molecule type" value="Genomic_DNA"/>
</dbReference>
<evidence type="ECO:0000313" key="2">
    <source>
        <dbReference type="EMBL" id="TDU28752.1"/>
    </source>
</evidence>
<dbReference type="PROSITE" id="PS00571">
    <property type="entry name" value="AMIDASES"/>
    <property type="match status" value="1"/>
</dbReference>
<proteinExistence type="predicted"/>
<organism evidence="2 3">
    <name type="scientific">Panacagrimonas perspica</name>
    <dbReference type="NCBI Taxonomy" id="381431"/>
    <lineage>
        <taxon>Bacteria</taxon>
        <taxon>Pseudomonadati</taxon>
        <taxon>Pseudomonadota</taxon>
        <taxon>Gammaproteobacteria</taxon>
        <taxon>Nevskiales</taxon>
        <taxon>Nevskiaceae</taxon>
        <taxon>Panacagrimonas</taxon>
    </lineage>
</organism>
<dbReference type="PANTHER" id="PTHR11895:SF170">
    <property type="entry name" value="AMIDASE"/>
    <property type="match status" value="1"/>
</dbReference>
<dbReference type="InterPro" id="IPR000120">
    <property type="entry name" value="Amidase"/>
</dbReference>
<comment type="caution">
    <text evidence="2">The sequence shown here is derived from an EMBL/GenBank/DDBJ whole genome shotgun (WGS) entry which is preliminary data.</text>
</comment>
<dbReference type="Proteomes" id="UP000295341">
    <property type="component" value="Unassembled WGS sequence"/>
</dbReference>
<dbReference type="InterPro" id="IPR023631">
    <property type="entry name" value="Amidase_dom"/>
</dbReference>
<dbReference type="PANTHER" id="PTHR11895">
    <property type="entry name" value="TRANSAMIDASE"/>
    <property type="match status" value="1"/>
</dbReference>
<dbReference type="Gene3D" id="3.90.1300.10">
    <property type="entry name" value="Amidase signature (AS) domain"/>
    <property type="match status" value="1"/>
</dbReference>